<dbReference type="HOGENOM" id="CLU_2219403_0_0_9"/>
<dbReference type="EMBL" id="ACKZ01000020">
    <property type="protein sequence ID" value="EEW37035.1"/>
    <property type="molecule type" value="Genomic_DNA"/>
</dbReference>
<keyword evidence="3" id="KW-1185">Reference proteome</keyword>
<gene>
    <name evidence="2" type="ORF">HMPREF0444_1253</name>
</gene>
<protein>
    <submittedName>
        <fullName evidence="2">Uncharacterized protein</fullName>
    </submittedName>
</protein>
<dbReference type="Proteomes" id="UP000005926">
    <property type="component" value="Unassembled WGS sequence"/>
</dbReference>
<evidence type="ECO:0000313" key="3">
    <source>
        <dbReference type="Proteomes" id="UP000005926"/>
    </source>
</evidence>
<feature type="transmembrane region" description="Helical" evidence="1">
    <location>
        <begin position="74"/>
        <end position="96"/>
    </location>
</feature>
<accession>C8NH58</accession>
<keyword evidence="1" id="KW-1133">Transmembrane helix</keyword>
<keyword evidence="1" id="KW-0812">Transmembrane</keyword>
<feature type="transmembrane region" description="Helical" evidence="1">
    <location>
        <begin position="12"/>
        <end position="31"/>
    </location>
</feature>
<comment type="caution">
    <text evidence="2">The sequence shown here is derived from an EMBL/GenBank/DDBJ whole genome shotgun (WGS) entry which is preliminary data.</text>
</comment>
<evidence type="ECO:0000313" key="2">
    <source>
        <dbReference type="EMBL" id="EEW37035.1"/>
    </source>
</evidence>
<reference evidence="2 3" key="1">
    <citation type="submission" date="2009-08" db="EMBL/GenBank/DDBJ databases">
        <authorList>
            <person name="Muzny D."/>
            <person name="Qin X."/>
            <person name="Deng J."/>
            <person name="Jiang H."/>
            <person name="Liu Y."/>
            <person name="Qu J."/>
            <person name="Song X.-Z."/>
            <person name="Zhang L."/>
            <person name="Thornton R."/>
            <person name="Coyle M."/>
            <person name="Francisco L."/>
            <person name="Jackson L."/>
            <person name="Javaid M."/>
            <person name="Korchina V."/>
            <person name="Kovar C."/>
            <person name="Mata R."/>
            <person name="Mathew T."/>
            <person name="Ngo R."/>
            <person name="Nguyen L."/>
            <person name="Nguyen N."/>
            <person name="Okwuonu G."/>
            <person name="Ongeri F."/>
            <person name="Pham C."/>
            <person name="Simmons D."/>
            <person name="Wilczek-Boney K."/>
            <person name="Hale W."/>
            <person name="Jakkamsetti A."/>
            <person name="Pham P."/>
            <person name="Ruth R."/>
            <person name="San Lucas F."/>
            <person name="Warren J."/>
            <person name="Zhang J."/>
            <person name="Zhao Z."/>
            <person name="Zhou C."/>
            <person name="Zhu D."/>
            <person name="Lee S."/>
            <person name="Bess C."/>
            <person name="Blankenburg K."/>
            <person name="Forbes L."/>
            <person name="Fu Q."/>
            <person name="Gubbala S."/>
            <person name="Hirani K."/>
            <person name="Jayaseelan J.C."/>
            <person name="Lara F."/>
            <person name="Munidasa M."/>
            <person name="Palculict T."/>
            <person name="Patil S."/>
            <person name="Pu L.-L."/>
            <person name="Saada N."/>
            <person name="Tang L."/>
            <person name="Weissenberger G."/>
            <person name="Zhu Y."/>
            <person name="Hemphill L."/>
            <person name="Shang Y."/>
            <person name="Youmans B."/>
            <person name="Ayvaz T."/>
            <person name="Ross M."/>
            <person name="Santibanez J."/>
            <person name="Aqrawi P."/>
            <person name="Gross S."/>
            <person name="Joshi V."/>
            <person name="Fowler G."/>
            <person name="Nazareth L."/>
            <person name="Reid J."/>
            <person name="Worley K."/>
            <person name="Petrosino J."/>
            <person name="Highlander S."/>
            <person name="Gibbs R."/>
        </authorList>
    </citation>
    <scope>NUCLEOTIDE SEQUENCE [LARGE SCALE GENOMIC DNA]</scope>
    <source>
        <strain evidence="2 3">ATCC 49175</strain>
    </source>
</reference>
<organism evidence="2 3">
    <name type="scientific">Granulicatella adiacens ATCC 49175</name>
    <dbReference type="NCBI Taxonomy" id="638301"/>
    <lineage>
        <taxon>Bacteria</taxon>
        <taxon>Bacillati</taxon>
        <taxon>Bacillota</taxon>
        <taxon>Bacilli</taxon>
        <taxon>Lactobacillales</taxon>
        <taxon>Carnobacteriaceae</taxon>
        <taxon>Granulicatella</taxon>
    </lineage>
</organism>
<dbReference type="STRING" id="638301.HMPREF0444_1253"/>
<dbReference type="RefSeq" id="WP_005607534.1">
    <property type="nucleotide sequence ID" value="NZ_CP102283.1"/>
</dbReference>
<dbReference type="AlphaFoldDB" id="C8NH58"/>
<feature type="transmembrane region" description="Helical" evidence="1">
    <location>
        <begin position="37"/>
        <end position="62"/>
    </location>
</feature>
<keyword evidence="1" id="KW-0472">Membrane</keyword>
<name>C8NH58_9LACT</name>
<evidence type="ECO:0000256" key="1">
    <source>
        <dbReference type="SAM" id="Phobius"/>
    </source>
</evidence>
<sequence>MDKKRRNAWRLFLIGMAPQVLTYIMVLLPHYEYGGGYGAAFIVFILFPIGLMLVGISFLQFLRISIAEKSLKHTGWIMLFILLWTTFVILNVSGVIQLPSNTIPIK</sequence>
<proteinExistence type="predicted"/>